<dbReference type="RefSeq" id="WP_015521367.1">
    <property type="nucleotide sequence ID" value="NC_021012.1"/>
</dbReference>
<evidence type="ECO:0000256" key="4">
    <source>
        <dbReference type="ARBA" id="ARBA00023014"/>
    </source>
</evidence>
<dbReference type="InterPro" id="IPR007197">
    <property type="entry name" value="rSAM"/>
</dbReference>
<evidence type="ECO:0000313" key="7">
    <source>
        <dbReference type="Proteomes" id="UP000008953"/>
    </source>
</evidence>
<dbReference type="Gene3D" id="3.20.20.70">
    <property type="entry name" value="Aldolase class I"/>
    <property type="match status" value="1"/>
</dbReference>
<dbReference type="InterPro" id="IPR050377">
    <property type="entry name" value="Radical_SAM_PqqE_MftC-like"/>
</dbReference>
<dbReference type="SFLD" id="SFLDG01386">
    <property type="entry name" value="main_SPASM_domain-containing"/>
    <property type="match status" value="1"/>
</dbReference>
<evidence type="ECO:0000256" key="2">
    <source>
        <dbReference type="ARBA" id="ARBA00022723"/>
    </source>
</evidence>
<dbReference type="HOGENOM" id="CLU_009273_4_1_9"/>
<evidence type="ECO:0000313" key="6">
    <source>
        <dbReference type="EMBL" id="CBL12894.1"/>
    </source>
</evidence>
<evidence type="ECO:0000256" key="1">
    <source>
        <dbReference type="ARBA" id="ARBA00022691"/>
    </source>
</evidence>
<dbReference type="Proteomes" id="UP000008953">
    <property type="component" value="Chromosome"/>
</dbReference>
<protein>
    <submittedName>
        <fullName evidence="6">Predicted Fe-S oxidoreductases</fullName>
    </submittedName>
</protein>
<dbReference type="SFLD" id="SFLDG01067">
    <property type="entry name" value="SPASM/twitch_domain_containing"/>
    <property type="match status" value="1"/>
</dbReference>
<dbReference type="SUPFAM" id="SSF102114">
    <property type="entry name" value="Radical SAM enzymes"/>
    <property type="match status" value="1"/>
</dbReference>
<dbReference type="SFLD" id="SFLDS00029">
    <property type="entry name" value="Radical_SAM"/>
    <property type="match status" value="1"/>
</dbReference>
<dbReference type="PANTHER" id="PTHR11228:SF7">
    <property type="entry name" value="PQQA PEPTIDE CYCLASE"/>
    <property type="match status" value="1"/>
</dbReference>
<dbReference type="AlphaFoldDB" id="D4KZV4"/>
<dbReference type="CDD" id="cd01335">
    <property type="entry name" value="Radical_SAM"/>
    <property type="match status" value="1"/>
</dbReference>
<dbReference type="InterPro" id="IPR058240">
    <property type="entry name" value="rSAM_sf"/>
</dbReference>
<organism evidence="6 7">
    <name type="scientific">Roseburia intestinalis XB6B4</name>
    <dbReference type="NCBI Taxonomy" id="718255"/>
    <lineage>
        <taxon>Bacteria</taxon>
        <taxon>Bacillati</taxon>
        <taxon>Bacillota</taxon>
        <taxon>Clostridia</taxon>
        <taxon>Lachnospirales</taxon>
        <taxon>Lachnospiraceae</taxon>
        <taxon>Roseburia</taxon>
    </lineage>
</organism>
<proteinExistence type="predicted"/>
<dbReference type="PROSITE" id="PS51918">
    <property type="entry name" value="RADICAL_SAM"/>
    <property type="match status" value="1"/>
</dbReference>
<dbReference type="PATRIC" id="fig|718255.3.peg.3565"/>
<name>D4KZV4_9FIRM</name>
<evidence type="ECO:0000256" key="3">
    <source>
        <dbReference type="ARBA" id="ARBA00023004"/>
    </source>
</evidence>
<keyword evidence="2" id="KW-0479">Metal-binding</keyword>
<dbReference type="SMART" id="SM00729">
    <property type="entry name" value="Elp3"/>
    <property type="match status" value="1"/>
</dbReference>
<reference evidence="6 7" key="1">
    <citation type="submission" date="2010-03" db="EMBL/GenBank/DDBJ databases">
        <title>The genome sequence of Roseburia intestinalis XB6B4.</title>
        <authorList>
            <consortium name="metaHIT consortium -- http://www.metahit.eu/"/>
            <person name="Pajon A."/>
            <person name="Turner K."/>
            <person name="Parkhill J."/>
            <person name="Bernalier A."/>
        </authorList>
    </citation>
    <scope>NUCLEOTIDE SEQUENCE [LARGE SCALE GENOMIC DNA]</scope>
    <source>
        <strain evidence="6 7">XB6B4</strain>
    </source>
</reference>
<dbReference type="GO" id="GO:0003824">
    <property type="term" value="F:catalytic activity"/>
    <property type="evidence" value="ECO:0007669"/>
    <property type="project" value="InterPro"/>
</dbReference>
<sequence>MDNSILRNCGITAMSIDITYNCNFRCRHCFNRSGEHCFGERELTDEELMKIIVEVADIAPRSLCICGGEPLLRKDILIKMGKYYTEKTSGRTSLNMVTNGFLITEEVADELKEAGFRTVQVSLDGASAESHEWIRNQPGSFERAKEALRILVDRGFYVGVACTPSKKNLNEIDEIIKIVEEIGVNEFRMQPLMRMGRAKGMSEFFLDDKEYYKLSTKIKKYAIEKKDKLKIEWGDPIEHLLAMTSRFDLKYAAISAYGEIEISPYIPIVFGNLKKHSLEEYLVAGFREIGKYEFPRKLYKLALSPDLLDISYKGHGLPAPHTGENIDFDLIENNLQKLDMDYIKKYRLEEV</sequence>
<dbReference type="InterPro" id="IPR013785">
    <property type="entry name" value="Aldolase_TIM"/>
</dbReference>
<feature type="domain" description="Radical SAM core" evidence="5">
    <location>
        <begin position="8"/>
        <end position="224"/>
    </location>
</feature>
<dbReference type="PANTHER" id="PTHR11228">
    <property type="entry name" value="RADICAL SAM DOMAIN PROTEIN"/>
    <property type="match status" value="1"/>
</dbReference>
<reference evidence="6 7" key="2">
    <citation type="submission" date="2010-03" db="EMBL/GenBank/DDBJ databases">
        <authorList>
            <person name="Pajon A."/>
        </authorList>
    </citation>
    <scope>NUCLEOTIDE SEQUENCE [LARGE SCALE GENOMIC DNA]</scope>
    <source>
        <strain evidence="6 7">XB6B4</strain>
    </source>
</reference>
<dbReference type="KEGG" id="rix:RO1_24130"/>
<gene>
    <name evidence="6" type="ORF">RO1_24130</name>
</gene>
<keyword evidence="3" id="KW-0408">Iron</keyword>
<dbReference type="GO" id="GO:0046872">
    <property type="term" value="F:metal ion binding"/>
    <property type="evidence" value="ECO:0007669"/>
    <property type="project" value="UniProtKB-KW"/>
</dbReference>
<accession>D4KZV4</accession>
<evidence type="ECO:0000259" key="5">
    <source>
        <dbReference type="PROSITE" id="PS51918"/>
    </source>
</evidence>
<dbReference type="InterPro" id="IPR006638">
    <property type="entry name" value="Elp3/MiaA/NifB-like_rSAM"/>
</dbReference>
<dbReference type="Pfam" id="PF04055">
    <property type="entry name" value="Radical_SAM"/>
    <property type="match status" value="1"/>
</dbReference>
<keyword evidence="4" id="KW-0411">Iron-sulfur</keyword>
<dbReference type="EMBL" id="FP929050">
    <property type="protein sequence ID" value="CBL12894.1"/>
    <property type="molecule type" value="Genomic_DNA"/>
</dbReference>
<keyword evidence="1" id="KW-0949">S-adenosyl-L-methionine</keyword>
<dbReference type="GO" id="GO:0051536">
    <property type="term" value="F:iron-sulfur cluster binding"/>
    <property type="evidence" value="ECO:0007669"/>
    <property type="project" value="UniProtKB-KW"/>
</dbReference>